<feature type="compositionally biased region" description="Polar residues" evidence="7">
    <location>
        <begin position="225"/>
        <end position="240"/>
    </location>
</feature>
<evidence type="ECO:0000259" key="8">
    <source>
        <dbReference type="Pfam" id="PF12697"/>
    </source>
</evidence>
<feature type="active site" evidence="6">
    <location>
        <position position="337"/>
    </location>
</feature>
<feature type="compositionally biased region" description="Polar residues" evidence="7">
    <location>
        <begin position="268"/>
        <end position="286"/>
    </location>
</feature>
<comment type="catalytic activity">
    <reaction evidence="4">
        <text>[phosphatase 2A protein]-C-terminal L-leucine methyl ester + H2O = [phosphatase 2A protein]-C-terminal L-leucine + methanol + H(+)</text>
        <dbReference type="Rhea" id="RHEA:48548"/>
        <dbReference type="Rhea" id="RHEA-COMP:12134"/>
        <dbReference type="Rhea" id="RHEA-COMP:12135"/>
        <dbReference type="ChEBI" id="CHEBI:15377"/>
        <dbReference type="ChEBI" id="CHEBI:15378"/>
        <dbReference type="ChEBI" id="CHEBI:17790"/>
        <dbReference type="ChEBI" id="CHEBI:90516"/>
        <dbReference type="ChEBI" id="CHEBI:90517"/>
        <dbReference type="EC" id="3.1.1.89"/>
    </reaction>
</comment>
<dbReference type="Gene3D" id="3.40.50.1820">
    <property type="entry name" value="alpha/beta hydrolase"/>
    <property type="match status" value="1"/>
</dbReference>
<dbReference type="Pfam" id="PF12697">
    <property type="entry name" value="Abhydrolase_6"/>
    <property type="match status" value="1"/>
</dbReference>
<feature type="region of interest" description="Disordered" evidence="7">
    <location>
        <begin position="1"/>
        <end position="42"/>
    </location>
</feature>
<dbReference type="InterPro" id="IPR000073">
    <property type="entry name" value="AB_hydrolase_1"/>
</dbReference>
<keyword evidence="10" id="KW-1185">Reference proteome</keyword>
<name>A0A7R8CB81_LEPSM</name>
<dbReference type="EC" id="3.1.1.-" evidence="5"/>
<dbReference type="PANTHER" id="PTHR14189">
    <property type="entry name" value="PROTEIN PHOSPHATASE METHYLESTERASE-1 RELATED"/>
    <property type="match status" value="1"/>
</dbReference>
<keyword evidence="2 5" id="KW-0719">Serine esterase</keyword>
<comment type="similarity">
    <text evidence="1 5">Belongs to the AB hydrolase superfamily.</text>
</comment>
<evidence type="ECO:0000256" key="4">
    <source>
        <dbReference type="ARBA" id="ARBA00049203"/>
    </source>
</evidence>
<evidence type="ECO:0000313" key="10">
    <source>
        <dbReference type="Proteomes" id="UP000675881"/>
    </source>
</evidence>
<evidence type="ECO:0000256" key="7">
    <source>
        <dbReference type="SAM" id="MobiDB-lite"/>
    </source>
</evidence>
<reference evidence="9" key="1">
    <citation type="submission" date="2021-02" db="EMBL/GenBank/DDBJ databases">
        <authorList>
            <person name="Bekaert M."/>
        </authorList>
    </citation>
    <scope>NUCLEOTIDE SEQUENCE</scope>
    <source>
        <strain evidence="9">IoA-00</strain>
    </source>
</reference>
<evidence type="ECO:0000256" key="5">
    <source>
        <dbReference type="PIRNR" id="PIRNR022950"/>
    </source>
</evidence>
<dbReference type="PIRSF" id="PIRSF022950">
    <property type="entry name" value="PPase_methylesterase_euk"/>
    <property type="match status" value="1"/>
</dbReference>
<feature type="domain" description="AB hydrolase-1" evidence="8">
    <location>
        <begin position="76"/>
        <end position="350"/>
    </location>
</feature>
<feature type="active site" evidence="6">
    <location>
        <position position="145"/>
    </location>
</feature>
<evidence type="ECO:0000256" key="2">
    <source>
        <dbReference type="ARBA" id="ARBA00022487"/>
    </source>
</evidence>
<dbReference type="InterPro" id="IPR016812">
    <property type="entry name" value="PPase_methylesterase_euk"/>
</dbReference>
<evidence type="ECO:0000256" key="1">
    <source>
        <dbReference type="ARBA" id="ARBA00008645"/>
    </source>
</evidence>
<proteinExistence type="inferred from homology"/>
<dbReference type="Proteomes" id="UP000675881">
    <property type="component" value="Chromosome 1"/>
</dbReference>
<evidence type="ECO:0000313" key="9">
    <source>
        <dbReference type="EMBL" id="CAF2755827.1"/>
    </source>
</evidence>
<keyword evidence="3 5" id="KW-0378">Hydrolase</keyword>
<dbReference type="SUPFAM" id="SSF53474">
    <property type="entry name" value="alpha/beta-Hydrolases"/>
    <property type="match status" value="1"/>
</dbReference>
<dbReference type="AlphaFoldDB" id="A0A7R8CB81"/>
<gene>
    <name evidence="9" type="ORF">LSAA_691</name>
</gene>
<feature type="active site" evidence="6">
    <location>
        <position position="170"/>
    </location>
</feature>
<sequence length="374" mass="40633">MSDLQRRMAMGKSGLPPPGGGSGGGSRRPNSGRRSTKPEHWSSYFQTSRVIEIPTGKFNIYECDSLSGDETGGATLVLLHGGGYSGLTWSVFSKELVKLVGVRIVALDLRGHGETTTQDDKDLRIETLAQDVACCKGAVILAGHSMGGAIAVHTASYLKEAVLSGLVVIDVVEGTALEALGSMQSFLRGRPDRFYSLPYAVEWSVRSGQTRNFESACVSMPGQLKNIQTNEPATKSITPDSSKEDESKKRLPPLRAANSIAEEDENGESQPSAIFSSPASTPSQEPEYTWRIDLSKTENNWPGWFERDSGVDRLDKDLTVGQMQGKFQMQILPQAGHAVHEDVPDRVAEVLATFLIRHKFSQALSEFKPSFPAC</sequence>
<evidence type="ECO:0000256" key="3">
    <source>
        <dbReference type="ARBA" id="ARBA00022801"/>
    </source>
</evidence>
<protein>
    <recommendedName>
        <fullName evidence="5">Protein phosphatase methylesterase 1</fullName>
        <shortName evidence="5">PME-1</shortName>
        <ecNumber evidence="5">3.1.1.-</ecNumber>
    </recommendedName>
</protein>
<accession>A0A7R8CB81</accession>
<comment type="function">
    <text evidence="5">Demethylates proteins that have been reversibly carboxymethylated.</text>
</comment>
<feature type="region of interest" description="Disordered" evidence="7">
    <location>
        <begin position="224"/>
        <end position="286"/>
    </location>
</feature>
<organism evidence="9 10">
    <name type="scientific">Lepeophtheirus salmonis</name>
    <name type="common">Salmon louse</name>
    <name type="synonym">Caligus salmonis</name>
    <dbReference type="NCBI Taxonomy" id="72036"/>
    <lineage>
        <taxon>Eukaryota</taxon>
        <taxon>Metazoa</taxon>
        <taxon>Ecdysozoa</taxon>
        <taxon>Arthropoda</taxon>
        <taxon>Crustacea</taxon>
        <taxon>Multicrustacea</taxon>
        <taxon>Hexanauplia</taxon>
        <taxon>Copepoda</taxon>
        <taxon>Siphonostomatoida</taxon>
        <taxon>Caligidae</taxon>
        <taxon>Lepeophtheirus</taxon>
    </lineage>
</organism>
<dbReference type="OrthoDB" id="194865at2759"/>
<dbReference type="InterPro" id="IPR029058">
    <property type="entry name" value="AB_hydrolase_fold"/>
</dbReference>
<dbReference type="PANTHER" id="PTHR14189:SF0">
    <property type="entry name" value="PROTEIN PHOSPHATASE METHYLESTERASE 1"/>
    <property type="match status" value="1"/>
</dbReference>
<dbReference type="GO" id="GO:0051723">
    <property type="term" value="F:protein methylesterase activity"/>
    <property type="evidence" value="ECO:0007669"/>
    <property type="project" value="UniProtKB-EC"/>
</dbReference>
<evidence type="ECO:0000256" key="6">
    <source>
        <dbReference type="PIRSR" id="PIRSR022950-1"/>
    </source>
</evidence>
<dbReference type="EMBL" id="HG994580">
    <property type="protein sequence ID" value="CAF2755827.1"/>
    <property type="molecule type" value="Genomic_DNA"/>
</dbReference>